<protein>
    <recommendedName>
        <fullName evidence="1">DNA (cytosine-5-)-methyltransferase</fullName>
        <ecNumber evidence="1">2.1.1.37</ecNumber>
    </recommendedName>
</protein>
<dbReference type="PROSITE" id="PS51679">
    <property type="entry name" value="SAM_MT_C5"/>
    <property type="match status" value="1"/>
</dbReference>
<dbReference type="InterPro" id="IPR001525">
    <property type="entry name" value="C5_MeTfrase"/>
</dbReference>
<keyword evidence="3 6" id="KW-0808">Transferase</keyword>
<dbReference type="EC" id="2.1.1.37" evidence="1"/>
<reference evidence="6" key="1">
    <citation type="submission" date="2019-03" db="EMBL/GenBank/DDBJ databases">
        <title>Single cell metagenomics reveals metabolic interactions within the superorganism composed of flagellate Streblomastix strix and complex community of Bacteroidetes bacteria on its surface.</title>
        <authorList>
            <person name="Treitli S.C."/>
            <person name="Kolisko M."/>
            <person name="Husnik F."/>
            <person name="Keeling P."/>
            <person name="Hampl V."/>
        </authorList>
    </citation>
    <scope>NUCLEOTIDE SEQUENCE</scope>
    <source>
        <strain evidence="6">STM</strain>
    </source>
</reference>
<evidence type="ECO:0000256" key="1">
    <source>
        <dbReference type="ARBA" id="ARBA00011975"/>
    </source>
</evidence>
<dbReference type="InterPro" id="IPR029063">
    <property type="entry name" value="SAM-dependent_MTases_sf"/>
</dbReference>
<feature type="region of interest" description="Disordered" evidence="5">
    <location>
        <begin position="217"/>
        <end position="238"/>
    </location>
</feature>
<dbReference type="Gene3D" id="3.40.50.150">
    <property type="entry name" value="Vaccinia Virus protein VP39"/>
    <property type="match status" value="1"/>
</dbReference>
<evidence type="ECO:0000256" key="3">
    <source>
        <dbReference type="ARBA" id="ARBA00022679"/>
    </source>
</evidence>
<dbReference type="InterPro" id="IPR031303">
    <property type="entry name" value="C5_meth_CS"/>
</dbReference>
<evidence type="ECO:0000256" key="5">
    <source>
        <dbReference type="SAM" id="MobiDB-lite"/>
    </source>
</evidence>
<dbReference type="GO" id="GO:0003886">
    <property type="term" value="F:DNA (cytosine-5-)-methyltransferase activity"/>
    <property type="evidence" value="ECO:0007669"/>
    <property type="project" value="UniProtKB-EC"/>
</dbReference>
<dbReference type="NCBIfam" id="TIGR00675">
    <property type="entry name" value="dcm"/>
    <property type="match status" value="1"/>
</dbReference>
<dbReference type="SUPFAM" id="SSF53335">
    <property type="entry name" value="S-adenosyl-L-methionine-dependent methyltransferases"/>
    <property type="match status" value="1"/>
</dbReference>
<evidence type="ECO:0000256" key="2">
    <source>
        <dbReference type="ARBA" id="ARBA00022603"/>
    </source>
</evidence>
<dbReference type="PRINTS" id="PR00105">
    <property type="entry name" value="C5METTRFRASE"/>
</dbReference>
<gene>
    <name evidence="6" type="ORF">EZS27_003916</name>
</gene>
<evidence type="ECO:0000256" key="4">
    <source>
        <dbReference type="ARBA" id="ARBA00022691"/>
    </source>
</evidence>
<dbReference type="PANTHER" id="PTHR46098">
    <property type="entry name" value="TRNA (CYTOSINE(38)-C(5))-METHYLTRANSFERASE"/>
    <property type="match status" value="1"/>
</dbReference>
<evidence type="ECO:0000313" key="6">
    <source>
        <dbReference type="EMBL" id="KAA6348683.1"/>
    </source>
</evidence>
<organism evidence="6">
    <name type="scientific">termite gut metagenome</name>
    <dbReference type="NCBI Taxonomy" id="433724"/>
    <lineage>
        <taxon>unclassified sequences</taxon>
        <taxon>metagenomes</taxon>
        <taxon>organismal metagenomes</taxon>
    </lineage>
</organism>
<name>A0A5J4STW3_9ZZZZ</name>
<dbReference type="EMBL" id="SNRY01000063">
    <property type="protein sequence ID" value="KAA6348683.1"/>
    <property type="molecule type" value="Genomic_DNA"/>
</dbReference>
<comment type="caution">
    <text evidence="6">The sequence shown here is derived from an EMBL/GenBank/DDBJ whole genome shotgun (WGS) entry which is preliminary data.</text>
</comment>
<keyword evidence="4" id="KW-0949">S-adenosyl-L-methionine</keyword>
<dbReference type="PROSITE" id="PS00095">
    <property type="entry name" value="C5_MTASE_2"/>
    <property type="match status" value="1"/>
</dbReference>
<sequence length="301" mass="34360">MTHASLFSGIGGFEIAAQWAGFQNLFWCEKDDFCQRVLKYHFKESVGYGDITTTDFREWNGKINVLSGGFPCQPFSLAGKRRGTEDSRFLWEEMLRAVREIQPEWIIAENVLGLLTQENGMVFERICTDLESESYEVQPFIIPACAVGAPHRRERVWIIANRDSKRLRNGNKNDGEISHFKKRIQDDGEIDGLCGIWIPPNRESDVFQRKCISRQKKRQSNGLDSDANKSKSSAIPGWGMFPTQSPVLRGDDGLSDRLVGITFPCWRRNAIKAYGNAIVPQVAYKLFKAINENRINYKNEI</sequence>
<dbReference type="InterPro" id="IPR050750">
    <property type="entry name" value="C5-MTase"/>
</dbReference>
<dbReference type="AlphaFoldDB" id="A0A5J4STW3"/>
<dbReference type="GO" id="GO:0032259">
    <property type="term" value="P:methylation"/>
    <property type="evidence" value="ECO:0007669"/>
    <property type="project" value="UniProtKB-KW"/>
</dbReference>
<proteinExistence type="predicted"/>
<dbReference type="PANTHER" id="PTHR46098:SF1">
    <property type="entry name" value="TRNA (CYTOSINE(38)-C(5))-METHYLTRANSFERASE"/>
    <property type="match status" value="1"/>
</dbReference>
<dbReference type="PROSITE" id="PS00094">
    <property type="entry name" value="C5_MTASE_1"/>
    <property type="match status" value="1"/>
</dbReference>
<dbReference type="Pfam" id="PF00145">
    <property type="entry name" value="DNA_methylase"/>
    <property type="match status" value="1"/>
</dbReference>
<accession>A0A5J4STW3</accession>
<keyword evidence="2 6" id="KW-0489">Methyltransferase</keyword>
<dbReference type="InterPro" id="IPR018117">
    <property type="entry name" value="C5_DNA_meth_AS"/>
</dbReference>